<evidence type="ECO:0000313" key="6">
    <source>
        <dbReference type="Proteomes" id="UP000579281"/>
    </source>
</evidence>
<evidence type="ECO:0000259" key="4">
    <source>
        <dbReference type="PROSITE" id="PS51337"/>
    </source>
</evidence>
<organism evidence="5 6">
    <name type="scientific">Anaerosolibacter carboniphilus</name>
    <dbReference type="NCBI Taxonomy" id="1417629"/>
    <lineage>
        <taxon>Bacteria</taxon>
        <taxon>Bacillati</taxon>
        <taxon>Bacillota</taxon>
        <taxon>Clostridia</taxon>
        <taxon>Peptostreptococcales</taxon>
        <taxon>Thermotaleaceae</taxon>
        <taxon>Anaerosolibacter</taxon>
    </lineage>
</organism>
<gene>
    <name evidence="5" type="ORF">HNQ80_003466</name>
</gene>
<dbReference type="GO" id="GO:0046653">
    <property type="term" value="P:tetrahydrofolate metabolic process"/>
    <property type="evidence" value="ECO:0007669"/>
    <property type="project" value="TreeGrafter"/>
</dbReference>
<dbReference type="Pfam" id="PF02607">
    <property type="entry name" value="B12-binding_2"/>
    <property type="match status" value="1"/>
</dbReference>
<dbReference type="PANTHER" id="PTHR45833">
    <property type="entry name" value="METHIONINE SYNTHASE"/>
    <property type="match status" value="1"/>
</dbReference>
<comment type="caution">
    <text evidence="5">The sequence shown here is derived from an EMBL/GenBank/DDBJ whole genome shotgun (WGS) entry which is preliminary data.</text>
</comment>
<keyword evidence="1" id="KW-0479">Metal-binding</keyword>
<dbReference type="SUPFAM" id="SSF52242">
    <property type="entry name" value="Cobalamin (vitamin B12)-binding domain"/>
    <property type="match status" value="1"/>
</dbReference>
<dbReference type="GO" id="GO:0046872">
    <property type="term" value="F:metal ion binding"/>
    <property type="evidence" value="ECO:0007669"/>
    <property type="project" value="UniProtKB-KW"/>
</dbReference>
<dbReference type="InterPro" id="IPR050554">
    <property type="entry name" value="Met_Synthase/Corrinoid"/>
</dbReference>
<dbReference type="GO" id="GO:0050667">
    <property type="term" value="P:homocysteine metabolic process"/>
    <property type="evidence" value="ECO:0007669"/>
    <property type="project" value="TreeGrafter"/>
</dbReference>
<dbReference type="InterPro" id="IPR036594">
    <property type="entry name" value="Meth_synthase_dom"/>
</dbReference>
<dbReference type="InterPro" id="IPR003759">
    <property type="entry name" value="Cbl-bd_cap"/>
</dbReference>
<sequence>MDNLMKLKESIIEYVEQLDEERVTELAAKALDAGIEPLDLLEIINEGMGRVGQLYERKDYYIADLIVAGLIFKEVLELDKMKEHFQSTDRKRIGKVVLGTVKGDIHDIGKEIFKGMLEVNGFEVIDLGVDVSKELFVKKVIDHKPDIVGLSGVLTYTVDSMKEVVDAFTEMGIKNGVKIIIGANHITKDICNYIGADSFANDASEGVKICQNWMKHKNK</sequence>
<evidence type="ECO:0000259" key="3">
    <source>
        <dbReference type="PROSITE" id="PS51332"/>
    </source>
</evidence>
<dbReference type="EMBL" id="JACHEN010000022">
    <property type="protein sequence ID" value="MBB6217347.1"/>
    <property type="molecule type" value="Genomic_DNA"/>
</dbReference>
<feature type="domain" description="B12-binding" evidence="3">
    <location>
        <begin position="93"/>
        <end position="219"/>
    </location>
</feature>
<dbReference type="AlphaFoldDB" id="A0A841KVE5"/>
<dbReference type="SMART" id="SM01018">
    <property type="entry name" value="B12-binding_2"/>
    <property type="match status" value="1"/>
</dbReference>
<dbReference type="PANTHER" id="PTHR45833:SF1">
    <property type="entry name" value="METHIONINE SYNTHASE"/>
    <property type="match status" value="1"/>
</dbReference>
<dbReference type="InterPro" id="IPR006158">
    <property type="entry name" value="Cobalamin-bd"/>
</dbReference>
<feature type="domain" description="B12-binding N-terminal" evidence="4">
    <location>
        <begin position="1"/>
        <end position="91"/>
    </location>
</feature>
<reference evidence="5 6" key="1">
    <citation type="submission" date="2020-08" db="EMBL/GenBank/DDBJ databases">
        <title>Genomic Encyclopedia of Type Strains, Phase IV (KMG-IV): sequencing the most valuable type-strain genomes for metagenomic binning, comparative biology and taxonomic classification.</title>
        <authorList>
            <person name="Goeker M."/>
        </authorList>
    </citation>
    <scope>NUCLEOTIDE SEQUENCE [LARGE SCALE GENOMIC DNA]</scope>
    <source>
        <strain evidence="5 6">DSM 103526</strain>
    </source>
</reference>
<dbReference type="PROSITE" id="PS51337">
    <property type="entry name" value="B12_BINDING_NTER"/>
    <property type="match status" value="1"/>
</dbReference>
<evidence type="ECO:0000256" key="2">
    <source>
        <dbReference type="ARBA" id="ARBA00023285"/>
    </source>
</evidence>
<keyword evidence="2" id="KW-0170">Cobalt</keyword>
<proteinExistence type="predicted"/>
<dbReference type="Gene3D" id="1.10.1240.10">
    <property type="entry name" value="Methionine synthase domain"/>
    <property type="match status" value="1"/>
</dbReference>
<evidence type="ECO:0000313" key="5">
    <source>
        <dbReference type="EMBL" id="MBB6217347.1"/>
    </source>
</evidence>
<dbReference type="Pfam" id="PF02310">
    <property type="entry name" value="B12-binding"/>
    <property type="match status" value="1"/>
</dbReference>
<name>A0A841KVE5_9FIRM</name>
<dbReference type="InterPro" id="IPR036724">
    <property type="entry name" value="Cobalamin-bd_sf"/>
</dbReference>
<evidence type="ECO:0000256" key="1">
    <source>
        <dbReference type="ARBA" id="ARBA00022723"/>
    </source>
</evidence>
<dbReference type="GO" id="GO:0008705">
    <property type="term" value="F:methionine synthase activity"/>
    <property type="evidence" value="ECO:0007669"/>
    <property type="project" value="TreeGrafter"/>
</dbReference>
<dbReference type="SUPFAM" id="SSF47644">
    <property type="entry name" value="Methionine synthase domain"/>
    <property type="match status" value="1"/>
</dbReference>
<dbReference type="RefSeq" id="WP_184311846.1">
    <property type="nucleotide sequence ID" value="NZ_JACHEN010000022.1"/>
</dbReference>
<protein>
    <submittedName>
        <fullName evidence="5">Methanogenic corrinoid protein MtbC1</fullName>
    </submittedName>
</protein>
<dbReference type="Proteomes" id="UP000579281">
    <property type="component" value="Unassembled WGS sequence"/>
</dbReference>
<dbReference type="GO" id="GO:0005829">
    <property type="term" value="C:cytosol"/>
    <property type="evidence" value="ECO:0007669"/>
    <property type="project" value="TreeGrafter"/>
</dbReference>
<dbReference type="GO" id="GO:0031419">
    <property type="term" value="F:cobalamin binding"/>
    <property type="evidence" value="ECO:0007669"/>
    <property type="project" value="InterPro"/>
</dbReference>
<accession>A0A841KVE5</accession>
<keyword evidence="6" id="KW-1185">Reference proteome</keyword>
<dbReference type="Gene3D" id="3.40.50.280">
    <property type="entry name" value="Cobalamin-binding domain"/>
    <property type="match status" value="1"/>
</dbReference>
<dbReference type="PROSITE" id="PS51332">
    <property type="entry name" value="B12_BINDING"/>
    <property type="match status" value="1"/>
</dbReference>